<organism evidence="1">
    <name type="scientific">bioreactor metagenome</name>
    <dbReference type="NCBI Taxonomy" id="1076179"/>
    <lineage>
        <taxon>unclassified sequences</taxon>
        <taxon>metagenomes</taxon>
        <taxon>ecological metagenomes</taxon>
    </lineage>
</organism>
<accession>A0A644UQD1</accession>
<proteinExistence type="predicted"/>
<gene>
    <name evidence="1" type="ORF">SDC9_27151</name>
</gene>
<protein>
    <submittedName>
        <fullName evidence="1">Uncharacterized protein</fullName>
    </submittedName>
</protein>
<reference evidence="1" key="1">
    <citation type="submission" date="2019-08" db="EMBL/GenBank/DDBJ databases">
        <authorList>
            <person name="Kucharzyk K."/>
            <person name="Murdoch R.W."/>
            <person name="Higgins S."/>
            <person name="Loffler F."/>
        </authorList>
    </citation>
    <scope>NUCLEOTIDE SEQUENCE</scope>
</reference>
<sequence>MKIMNTMKENNLRTLAMLKYQADRYQSTGNGVMSQRINAQIRSMLVEMNNSSSKN</sequence>
<evidence type="ECO:0000313" key="1">
    <source>
        <dbReference type="EMBL" id="MPL81237.1"/>
    </source>
</evidence>
<comment type="caution">
    <text evidence="1">The sequence shown here is derived from an EMBL/GenBank/DDBJ whole genome shotgun (WGS) entry which is preliminary data.</text>
</comment>
<dbReference type="EMBL" id="VSSQ01000147">
    <property type="protein sequence ID" value="MPL81237.1"/>
    <property type="molecule type" value="Genomic_DNA"/>
</dbReference>
<name>A0A644UQD1_9ZZZZ</name>
<dbReference type="AlphaFoldDB" id="A0A644UQD1"/>